<name>A0AA36EGY7_LACSI</name>
<proteinExistence type="predicted"/>
<feature type="compositionally biased region" description="Polar residues" evidence="1">
    <location>
        <begin position="35"/>
        <end position="47"/>
    </location>
</feature>
<reference evidence="2" key="1">
    <citation type="submission" date="2023-04" db="EMBL/GenBank/DDBJ databases">
        <authorList>
            <person name="Vijverberg K."/>
            <person name="Xiong W."/>
            <person name="Schranz E."/>
        </authorList>
    </citation>
    <scope>NUCLEOTIDE SEQUENCE</scope>
</reference>
<keyword evidence="3" id="KW-1185">Reference proteome</keyword>
<sequence length="131" mass="14990">MEDKGDSDEINLDYDEPLFPSFHESSSSKRKRSKPISNNRLTKSKSSMYNEKVDALLDVILTKSTQTYSQNNPPPTIADCMSIVIKSPDFREGSNEFSQALLVFTKKQNREAFMFPKTDDAKMELLKLLMK</sequence>
<organism evidence="2 3">
    <name type="scientific">Lactuca saligna</name>
    <name type="common">Willowleaf lettuce</name>
    <dbReference type="NCBI Taxonomy" id="75948"/>
    <lineage>
        <taxon>Eukaryota</taxon>
        <taxon>Viridiplantae</taxon>
        <taxon>Streptophyta</taxon>
        <taxon>Embryophyta</taxon>
        <taxon>Tracheophyta</taxon>
        <taxon>Spermatophyta</taxon>
        <taxon>Magnoliopsida</taxon>
        <taxon>eudicotyledons</taxon>
        <taxon>Gunneridae</taxon>
        <taxon>Pentapetalae</taxon>
        <taxon>asterids</taxon>
        <taxon>campanulids</taxon>
        <taxon>Asterales</taxon>
        <taxon>Asteraceae</taxon>
        <taxon>Cichorioideae</taxon>
        <taxon>Cichorieae</taxon>
        <taxon>Lactucinae</taxon>
        <taxon>Lactuca</taxon>
    </lineage>
</organism>
<accession>A0AA36EGY7</accession>
<evidence type="ECO:0000313" key="2">
    <source>
        <dbReference type="EMBL" id="CAI9293080.1"/>
    </source>
</evidence>
<feature type="compositionally biased region" description="Acidic residues" evidence="1">
    <location>
        <begin position="1"/>
        <end position="16"/>
    </location>
</feature>
<evidence type="ECO:0000313" key="3">
    <source>
        <dbReference type="Proteomes" id="UP001177003"/>
    </source>
</evidence>
<dbReference type="Proteomes" id="UP001177003">
    <property type="component" value="Chromosome 7"/>
</dbReference>
<gene>
    <name evidence="2" type="ORF">LSALG_LOCUS32112</name>
</gene>
<evidence type="ECO:0000256" key="1">
    <source>
        <dbReference type="SAM" id="MobiDB-lite"/>
    </source>
</evidence>
<dbReference type="EMBL" id="OX465083">
    <property type="protein sequence ID" value="CAI9293080.1"/>
    <property type="molecule type" value="Genomic_DNA"/>
</dbReference>
<dbReference type="AlphaFoldDB" id="A0AA36EGY7"/>
<feature type="region of interest" description="Disordered" evidence="1">
    <location>
        <begin position="1"/>
        <end position="47"/>
    </location>
</feature>
<protein>
    <submittedName>
        <fullName evidence="2">Uncharacterized protein</fullName>
    </submittedName>
</protein>